<reference evidence="16 17" key="1">
    <citation type="submission" date="2023-03" db="EMBL/GenBank/DDBJ databases">
        <title>Novel Species.</title>
        <authorList>
            <person name="Ma S."/>
        </authorList>
    </citation>
    <scope>NUCLEOTIDE SEQUENCE [LARGE SCALE GENOMIC DNA]</scope>
    <source>
        <strain evidence="16 17">B11</strain>
    </source>
</reference>
<feature type="domain" description="Pyruvate kinase C-terminal" evidence="15">
    <location>
        <begin position="353"/>
        <end position="466"/>
    </location>
</feature>
<dbReference type="Pfam" id="PF00224">
    <property type="entry name" value="PK"/>
    <property type="match status" value="1"/>
</dbReference>
<accession>A0ABZ2YAT6</accession>
<evidence type="ECO:0000313" key="16">
    <source>
        <dbReference type="EMBL" id="WZL76125.1"/>
    </source>
</evidence>
<evidence type="ECO:0000256" key="2">
    <source>
        <dbReference type="ARBA" id="ARBA00008663"/>
    </source>
</evidence>
<evidence type="ECO:0000256" key="4">
    <source>
        <dbReference type="ARBA" id="ARBA00022679"/>
    </source>
</evidence>
<comment type="catalytic activity">
    <reaction evidence="13">
        <text>pyruvate + ATP = phosphoenolpyruvate + ADP + H(+)</text>
        <dbReference type="Rhea" id="RHEA:18157"/>
        <dbReference type="ChEBI" id="CHEBI:15361"/>
        <dbReference type="ChEBI" id="CHEBI:15378"/>
        <dbReference type="ChEBI" id="CHEBI:30616"/>
        <dbReference type="ChEBI" id="CHEBI:58702"/>
        <dbReference type="ChEBI" id="CHEBI:456216"/>
        <dbReference type="EC" id="2.7.1.40"/>
    </reaction>
</comment>
<dbReference type="SUPFAM" id="SSF52935">
    <property type="entry name" value="PK C-terminal domain-like"/>
    <property type="match status" value="1"/>
</dbReference>
<dbReference type="EMBL" id="CP121689">
    <property type="protein sequence ID" value="WZL76125.1"/>
    <property type="molecule type" value="Genomic_DNA"/>
</dbReference>
<dbReference type="NCBIfam" id="NF004491">
    <property type="entry name" value="PRK05826.1"/>
    <property type="match status" value="1"/>
</dbReference>
<dbReference type="EC" id="2.7.1.40" evidence="3 12"/>
<dbReference type="InterPro" id="IPR011037">
    <property type="entry name" value="Pyrv_Knase-like_insert_dom_sf"/>
</dbReference>
<evidence type="ECO:0000256" key="6">
    <source>
        <dbReference type="ARBA" id="ARBA00022741"/>
    </source>
</evidence>
<proteinExistence type="inferred from homology"/>
<keyword evidence="10 13" id="KW-0324">Glycolysis</keyword>
<evidence type="ECO:0000256" key="8">
    <source>
        <dbReference type="ARBA" id="ARBA00022840"/>
    </source>
</evidence>
<dbReference type="Gene3D" id="3.40.1380.20">
    <property type="entry name" value="Pyruvate kinase, C-terminal domain"/>
    <property type="match status" value="1"/>
</dbReference>
<keyword evidence="9 13" id="KW-0460">Magnesium</keyword>
<dbReference type="InterPro" id="IPR036918">
    <property type="entry name" value="Pyrv_Knase_C_sf"/>
</dbReference>
<keyword evidence="8" id="KW-0067">ATP-binding</keyword>
<dbReference type="RefSeq" id="WP_369018283.1">
    <property type="nucleotide sequence ID" value="NZ_CP121689.1"/>
</dbReference>
<evidence type="ECO:0000259" key="14">
    <source>
        <dbReference type="Pfam" id="PF00224"/>
    </source>
</evidence>
<dbReference type="InterPro" id="IPR015793">
    <property type="entry name" value="Pyrv_Knase_brl"/>
</dbReference>
<comment type="similarity">
    <text evidence="2 13">Belongs to the pyruvate kinase family.</text>
</comment>
<dbReference type="Proteomes" id="UP001461341">
    <property type="component" value="Chromosome"/>
</dbReference>
<evidence type="ECO:0000256" key="11">
    <source>
        <dbReference type="ARBA" id="ARBA00023317"/>
    </source>
</evidence>
<dbReference type="Gene3D" id="3.20.20.60">
    <property type="entry name" value="Phosphoenolpyruvate-binding domains"/>
    <property type="match status" value="1"/>
</dbReference>
<evidence type="ECO:0000259" key="15">
    <source>
        <dbReference type="Pfam" id="PF02887"/>
    </source>
</evidence>
<evidence type="ECO:0000256" key="1">
    <source>
        <dbReference type="ARBA" id="ARBA00004997"/>
    </source>
</evidence>
<organism evidence="16 17">
    <name type="scientific">Thermatribacter velox</name>
    <dbReference type="NCBI Taxonomy" id="3039681"/>
    <lineage>
        <taxon>Bacteria</taxon>
        <taxon>Pseudomonadati</taxon>
        <taxon>Atribacterota</taxon>
        <taxon>Atribacteria</taxon>
        <taxon>Atribacterales</taxon>
        <taxon>Thermatribacteraceae</taxon>
        <taxon>Thermatribacter</taxon>
    </lineage>
</organism>
<evidence type="ECO:0000256" key="12">
    <source>
        <dbReference type="NCBIfam" id="TIGR01064"/>
    </source>
</evidence>
<keyword evidence="11 16" id="KW-0670">Pyruvate</keyword>
<keyword evidence="4 13" id="KW-0808">Transferase</keyword>
<comment type="pathway">
    <text evidence="1 13">Carbohydrate degradation; glycolysis; pyruvate from D-glyceraldehyde 3-phosphate: step 5/5.</text>
</comment>
<dbReference type="InterPro" id="IPR015813">
    <property type="entry name" value="Pyrv/PenolPyrv_kinase-like_dom"/>
</dbReference>
<sequence length="484" mass="53727">MRKTKIVCTLGPASLKREVIREMIQSGMDVARLNFSHGDHDFHREIAHSVREESKVFGKPVALLQDLQGIKIRIGEAENGVVELKENSIIEVVPGNGLTTSSRIYINYEPLLKDIQEGEEILLDDGLLRLKVTSKHPDRLLAEVIEGGPLRSRKGVNFPHTRISACTFTEKDRYDLKAGIEIGVDYVALSFVRKAEDILRVKEWAKKEGFKLPPLIAKIEKKEALENVEEIVEVAEGIMVARGDLGVEISTEMVPVWQKLLVEAANRKGKIVIIATQMLESMREHTSPTRAEATDVANAVLDGTDALMLSAETAIGKFPALATRTMHSIICATEQHLYSRIFVTYDPQGIFPEAMVSGAIQTAQDIKAKAIVVFTHSGFTATLISNLRPATPVIAMTPDPNTFTRLPLLWGVYPHLLTMREKTVNTELLKEAEEILVAQYNAQKGDPVVFVASSPFLGNRNLLRLHRIGDPLEEESQCNTDSVR</sequence>
<dbReference type="InterPro" id="IPR040442">
    <property type="entry name" value="Pyrv_kinase-like_dom_sf"/>
</dbReference>
<dbReference type="PRINTS" id="PR01050">
    <property type="entry name" value="PYRUVTKNASE"/>
</dbReference>
<gene>
    <name evidence="16" type="primary">pyk</name>
    <name evidence="16" type="ORF">QBE54_11220</name>
</gene>
<keyword evidence="6" id="KW-0547">Nucleotide-binding</keyword>
<dbReference type="PANTHER" id="PTHR11817">
    <property type="entry name" value="PYRUVATE KINASE"/>
    <property type="match status" value="1"/>
</dbReference>
<protein>
    <recommendedName>
        <fullName evidence="3 12">Pyruvate kinase</fullName>
        <ecNumber evidence="3 12">2.7.1.40</ecNumber>
    </recommendedName>
</protein>
<evidence type="ECO:0000256" key="10">
    <source>
        <dbReference type="ARBA" id="ARBA00023152"/>
    </source>
</evidence>
<dbReference type="NCBIfam" id="TIGR01064">
    <property type="entry name" value="pyruv_kin"/>
    <property type="match status" value="1"/>
</dbReference>
<keyword evidence="17" id="KW-1185">Reference proteome</keyword>
<feature type="domain" description="Pyruvate kinase barrel" evidence="14">
    <location>
        <begin position="1"/>
        <end position="321"/>
    </location>
</feature>
<evidence type="ECO:0000256" key="3">
    <source>
        <dbReference type="ARBA" id="ARBA00012142"/>
    </source>
</evidence>
<dbReference type="GO" id="GO:0004743">
    <property type="term" value="F:pyruvate kinase activity"/>
    <property type="evidence" value="ECO:0007669"/>
    <property type="project" value="UniProtKB-EC"/>
</dbReference>
<dbReference type="SUPFAM" id="SSF51621">
    <property type="entry name" value="Phosphoenolpyruvate/pyruvate domain"/>
    <property type="match status" value="1"/>
</dbReference>
<dbReference type="Pfam" id="PF02887">
    <property type="entry name" value="PK_C"/>
    <property type="match status" value="1"/>
</dbReference>
<dbReference type="GO" id="GO:0016301">
    <property type="term" value="F:kinase activity"/>
    <property type="evidence" value="ECO:0007669"/>
    <property type="project" value="UniProtKB-KW"/>
</dbReference>
<dbReference type="NCBIfam" id="NF004978">
    <property type="entry name" value="PRK06354.1"/>
    <property type="match status" value="1"/>
</dbReference>
<evidence type="ECO:0000256" key="9">
    <source>
        <dbReference type="ARBA" id="ARBA00022842"/>
    </source>
</evidence>
<dbReference type="InterPro" id="IPR015795">
    <property type="entry name" value="Pyrv_Knase_C"/>
</dbReference>
<evidence type="ECO:0000256" key="13">
    <source>
        <dbReference type="RuleBase" id="RU000504"/>
    </source>
</evidence>
<dbReference type="Gene3D" id="2.40.33.10">
    <property type="entry name" value="PK beta-barrel domain-like"/>
    <property type="match status" value="1"/>
</dbReference>
<evidence type="ECO:0000313" key="17">
    <source>
        <dbReference type="Proteomes" id="UP001461341"/>
    </source>
</evidence>
<dbReference type="InterPro" id="IPR015806">
    <property type="entry name" value="Pyrv_Knase_insert_dom_sf"/>
</dbReference>
<evidence type="ECO:0000256" key="7">
    <source>
        <dbReference type="ARBA" id="ARBA00022777"/>
    </source>
</evidence>
<dbReference type="InterPro" id="IPR001697">
    <property type="entry name" value="Pyr_Knase"/>
</dbReference>
<name>A0ABZ2YAT6_9BACT</name>
<keyword evidence="7 13" id="KW-0418">Kinase</keyword>
<keyword evidence="5" id="KW-0479">Metal-binding</keyword>
<evidence type="ECO:0000256" key="5">
    <source>
        <dbReference type="ARBA" id="ARBA00022723"/>
    </source>
</evidence>
<dbReference type="SUPFAM" id="SSF50800">
    <property type="entry name" value="PK beta-barrel domain-like"/>
    <property type="match status" value="1"/>
</dbReference>